<evidence type="ECO:0000313" key="6">
    <source>
        <dbReference type="EMBL" id="GAV20876.1"/>
    </source>
</evidence>
<dbReference type="NCBIfam" id="NF033920">
    <property type="entry name" value="C39_PA2778_fam"/>
    <property type="match status" value="1"/>
</dbReference>
<dbReference type="InterPro" id="IPR039564">
    <property type="entry name" value="Peptidase_C39-like"/>
</dbReference>
<evidence type="ECO:0000256" key="4">
    <source>
        <dbReference type="SAM" id="SignalP"/>
    </source>
</evidence>
<evidence type="ECO:0000256" key="2">
    <source>
        <dbReference type="ARBA" id="ARBA00022803"/>
    </source>
</evidence>
<reference evidence="6 7" key="1">
    <citation type="journal article" date="2017" name="Arch. Microbiol.">
        <title>Mariprofundus micogutta sp. nov., a novel iron-oxidizing zetaproteobacterium isolated from a deep-sea hydrothermal field at the Bayonnaise knoll of the Izu-Ogasawara arc, and a description of Mariprofundales ord. nov. and Zetaproteobacteria classis nov.</title>
        <authorList>
            <person name="Makita H."/>
            <person name="Tanaka E."/>
            <person name="Mitsunobu S."/>
            <person name="Miyazaki M."/>
            <person name="Nunoura T."/>
            <person name="Uematsu K."/>
            <person name="Takaki Y."/>
            <person name="Nishi S."/>
            <person name="Shimamura S."/>
            <person name="Takai K."/>
        </authorList>
    </citation>
    <scope>NUCLEOTIDE SEQUENCE [LARGE SCALE GENOMIC DNA]</scope>
    <source>
        <strain evidence="6 7">ET2</strain>
    </source>
</reference>
<dbReference type="STRING" id="1921010.MMIC_P1851"/>
<gene>
    <name evidence="6" type="ORF">MMIC_P1851</name>
</gene>
<proteinExistence type="predicted"/>
<feature type="chain" id="PRO_5012996117" evidence="4">
    <location>
        <begin position="31"/>
        <end position="324"/>
    </location>
</feature>
<dbReference type="Pfam" id="PF13529">
    <property type="entry name" value="Peptidase_C39_2"/>
    <property type="match status" value="1"/>
</dbReference>
<keyword evidence="7" id="KW-1185">Reference proteome</keyword>
<feature type="signal peptide" evidence="4">
    <location>
        <begin position="1"/>
        <end position="30"/>
    </location>
</feature>
<dbReference type="SUPFAM" id="SSF48452">
    <property type="entry name" value="TPR-like"/>
    <property type="match status" value="1"/>
</dbReference>
<dbReference type="Gene3D" id="3.90.70.10">
    <property type="entry name" value="Cysteine proteinases"/>
    <property type="match status" value="1"/>
</dbReference>
<evidence type="ECO:0000313" key="7">
    <source>
        <dbReference type="Proteomes" id="UP000231632"/>
    </source>
</evidence>
<dbReference type="Proteomes" id="UP000231632">
    <property type="component" value="Unassembled WGS sequence"/>
</dbReference>
<dbReference type="PROSITE" id="PS51257">
    <property type="entry name" value="PROKAR_LIPOPROTEIN"/>
    <property type="match status" value="1"/>
</dbReference>
<dbReference type="CDD" id="cd02549">
    <property type="entry name" value="Peptidase_C39A"/>
    <property type="match status" value="1"/>
</dbReference>
<protein>
    <submittedName>
        <fullName evidence="6">Tetratricopeptide repeat protein</fullName>
    </submittedName>
</protein>
<dbReference type="PANTHER" id="PTHR44858">
    <property type="entry name" value="TETRATRICOPEPTIDE REPEAT PROTEIN 6"/>
    <property type="match status" value="1"/>
</dbReference>
<sequence>MPIKTGHRTRLIAGVFLACLLFSGCMPKQTANLVQEKPVGMNSSAKIESVPFFPQQDFQCGPAALAMALGHAGVAISPEQLRPELYIPNKRGSLQIEMLATPRRYGMLAYKLAPSLNKLLLEIQSGHPVIVFQNLGLSLTPQWHYAVATGFDLSHQTITLHSGDSPDYVMPLSTFENTWVRADSWAMLVLPAGKLPASADEKVYLRAVSSLEKADFHPLALKSYVAASKRWPDSLAARMGLGNSQYALGKLQQAQQTFLKASRDYPDAAEAFNNLAQTYLDQQNYDRALQAIQRAIEIDSSSALYHQTWAEIEQQKNISPQHHS</sequence>
<dbReference type="SMART" id="SM00028">
    <property type="entry name" value="TPR"/>
    <property type="match status" value="2"/>
</dbReference>
<dbReference type="Gene3D" id="1.25.40.10">
    <property type="entry name" value="Tetratricopeptide repeat domain"/>
    <property type="match status" value="1"/>
</dbReference>
<dbReference type="PANTHER" id="PTHR44858:SF1">
    <property type="entry name" value="UDP-N-ACETYLGLUCOSAMINE--PEPTIDE N-ACETYLGLUCOSAMINYLTRANSFERASE SPINDLY-RELATED"/>
    <property type="match status" value="1"/>
</dbReference>
<dbReference type="Pfam" id="PF13432">
    <property type="entry name" value="TPR_16"/>
    <property type="match status" value="1"/>
</dbReference>
<evidence type="ECO:0000256" key="1">
    <source>
        <dbReference type="ARBA" id="ARBA00022737"/>
    </source>
</evidence>
<evidence type="ECO:0000256" key="3">
    <source>
        <dbReference type="PROSITE-ProRule" id="PRU00339"/>
    </source>
</evidence>
<dbReference type="EMBL" id="BDFD01000016">
    <property type="protein sequence ID" value="GAV20876.1"/>
    <property type="molecule type" value="Genomic_DNA"/>
</dbReference>
<feature type="repeat" description="TPR" evidence="3">
    <location>
        <begin position="269"/>
        <end position="302"/>
    </location>
</feature>
<keyword evidence="4" id="KW-0732">Signal</keyword>
<organism evidence="6 7">
    <name type="scientific">Mariprofundus micogutta</name>
    <dbReference type="NCBI Taxonomy" id="1921010"/>
    <lineage>
        <taxon>Bacteria</taxon>
        <taxon>Pseudomonadati</taxon>
        <taxon>Pseudomonadota</taxon>
        <taxon>Candidatius Mariprofundia</taxon>
        <taxon>Mariprofundales</taxon>
        <taxon>Mariprofundaceae</taxon>
        <taxon>Mariprofundus</taxon>
    </lineage>
</organism>
<feature type="domain" description="Peptidase C39-like" evidence="5">
    <location>
        <begin position="49"/>
        <end position="160"/>
    </location>
</feature>
<dbReference type="PROSITE" id="PS50293">
    <property type="entry name" value="TPR_REGION"/>
    <property type="match status" value="1"/>
</dbReference>
<dbReference type="InterPro" id="IPR019734">
    <property type="entry name" value="TPR_rpt"/>
</dbReference>
<dbReference type="InterPro" id="IPR039563">
    <property type="entry name" value="Peptidase_C39_single_dom"/>
</dbReference>
<keyword evidence="2 3" id="KW-0802">TPR repeat</keyword>
<comment type="caution">
    <text evidence="6">The sequence shown here is derived from an EMBL/GenBank/DDBJ whole genome shotgun (WGS) entry which is preliminary data.</text>
</comment>
<accession>A0A1L8CPM4</accession>
<evidence type="ECO:0000259" key="5">
    <source>
        <dbReference type="Pfam" id="PF13529"/>
    </source>
</evidence>
<keyword evidence="1" id="KW-0677">Repeat</keyword>
<dbReference type="PROSITE" id="PS50005">
    <property type="entry name" value="TPR"/>
    <property type="match status" value="1"/>
</dbReference>
<dbReference type="InterPro" id="IPR050498">
    <property type="entry name" value="Ycf3"/>
</dbReference>
<dbReference type="InterPro" id="IPR011990">
    <property type="entry name" value="TPR-like_helical_dom_sf"/>
</dbReference>
<dbReference type="RefSeq" id="WP_227819450.1">
    <property type="nucleotide sequence ID" value="NZ_BDFD01000016.1"/>
</dbReference>
<name>A0A1L8CPM4_9PROT</name>
<dbReference type="AlphaFoldDB" id="A0A1L8CPM4"/>